<evidence type="ECO:0000256" key="6">
    <source>
        <dbReference type="SAM" id="Phobius"/>
    </source>
</evidence>
<dbReference type="Proteomes" id="UP001530315">
    <property type="component" value="Unassembled WGS sequence"/>
</dbReference>
<evidence type="ECO:0008006" key="9">
    <source>
        <dbReference type="Google" id="ProtNLM"/>
    </source>
</evidence>
<keyword evidence="5 6" id="KW-0472">Membrane</keyword>
<evidence type="ECO:0000256" key="1">
    <source>
        <dbReference type="ARBA" id="ARBA00004141"/>
    </source>
</evidence>
<feature type="transmembrane region" description="Helical" evidence="6">
    <location>
        <begin position="26"/>
        <end position="46"/>
    </location>
</feature>
<protein>
    <recommendedName>
        <fullName evidence="9">Transmembrane protein</fullName>
    </recommendedName>
</protein>
<dbReference type="Pfam" id="PF05216">
    <property type="entry name" value="UNC-50"/>
    <property type="match status" value="1"/>
</dbReference>
<proteinExistence type="inferred from homology"/>
<evidence type="ECO:0000256" key="3">
    <source>
        <dbReference type="ARBA" id="ARBA00022692"/>
    </source>
</evidence>
<evidence type="ECO:0000256" key="2">
    <source>
        <dbReference type="ARBA" id="ARBA00006293"/>
    </source>
</evidence>
<organism evidence="7 8">
    <name type="scientific">Stephanodiscus triporus</name>
    <dbReference type="NCBI Taxonomy" id="2934178"/>
    <lineage>
        <taxon>Eukaryota</taxon>
        <taxon>Sar</taxon>
        <taxon>Stramenopiles</taxon>
        <taxon>Ochrophyta</taxon>
        <taxon>Bacillariophyta</taxon>
        <taxon>Coscinodiscophyceae</taxon>
        <taxon>Thalassiosirophycidae</taxon>
        <taxon>Stephanodiscales</taxon>
        <taxon>Stephanodiscaceae</taxon>
        <taxon>Stephanodiscus</taxon>
    </lineage>
</organism>
<evidence type="ECO:0000256" key="5">
    <source>
        <dbReference type="ARBA" id="ARBA00023136"/>
    </source>
</evidence>
<comment type="similarity">
    <text evidence="2">Belongs to the unc-50 family.</text>
</comment>
<keyword evidence="4 6" id="KW-1133">Transmembrane helix</keyword>
<dbReference type="PANTHER" id="PTHR12841">
    <property type="entry name" value="PROTEIN UNC-50 HOMOLOG"/>
    <property type="match status" value="1"/>
</dbReference>
<dbReference type="EMBL" id="JALLAZ020001758">
    <property type="protein sequence ID" value="KAL3765140.1"/>
    <property type="molecule type" value="Genomic_DNA"/>
</dbReference>
<dbReference type="AlphaFoldDB" id="A0ABD3MM79"/>
<evidence type="ECO:0000256" key="4">
    <source>
        <dbReference type="ARBA" id="ARBA00022989"/>
    </source>
</evidence>
<accession>A0ABD3MM79</accession>
<evidence type="ECO:0000313" key="7">
    <source>
        <dbReference type="EMBL" id="KAL3765140.1"/>
    </source>
</evidence>
<comment type="subcellular location">
    <subcellularLocation>
        <location evidence="1">Membrane</location>
        <topology evidence="1">Multi-pass membrane protein</topology>
    </subcellularLocation>
</comment>
<evidence type="ECO:0000313" key="8">
    <source>
        <dbReference type="Proteomes" id="UP001530315"/>
    </source>
</evidence>
<gene>
    <name evidence="7" type="ORF">ACHAW5_000809</name>
</gene>
<dbReference type="InterPro" id="IPR007881">
    <property type="entry name" value="UNC-50"/>
</dbReference>
<name>A0ABD3MM79_9STRA</name>
<dbReference type="GO" id="GO:0016020">
    <property type="term" value="C:membrane"/>
    <property type="evidence" value="ECO:0007669"/>
    <property type="project" value="UniProtKB-SubCell"/>
</dbReference>
<keyword evidence="3 6" id="KW-0812">Transmembrane</keyword>
<reference evidence="7 8" key="1">
    <citation type="submission" date="2024-10" db="EMBL/GenBank/DDBJ databases">
        <title>Updated reference genomes for cyclostephanoid diatoms.</title>
        <authorList>
            <person name="Roberts W.R."/>
            <person name="Alverson A.J."/>
        </authorList>
    </citation>
    <scope>NUCLEOTIDE SEQUENCE [LARGE SCALE GENOMIC DNA]</scope>
    <source>
        <strain evidence="7 8">AJA276-08</strain>
    </source>
</reference>
<keyword evidence="8" id="KW-1185">Reference proteome</keyword>
<sequence>MTSERSPSHVKQDVEWLYAFDFYCNAFVPLFVLLYVVQFFLLPLVLGTSLLSMGFSNTLYAAAFGYVSISSSGNISGLCLQFCRVSFGLGWNASRIVAYIYFEI</sequence>
<dbReference type="PANTHER" id="PTHR12841:SF6">
    <property type="entry name" value="PROTEIN UNC-50 HOMOLOG"/>
    <property type="match status" value="1"/>
</dbReference>
<comment type="caution">
    <text evidence="7">The sequence shown here is derived from an EMBL/GenBank/DDBJ whole genome shotgun (WGS) entry which is preliminary data.</text>
</comment>